<proteinExistence type="predicted"/>
<protein>
    <submittedName>
        <fullName evidence="1">Uncharacterized protein</fullName>
    </submittedName>
</protein>
<dbReference type="AlphaFoldDB" id="A0A383DJA3"/>
<evidence type="ECO:0000313" key="1">
    <source>
        <dbReference type="EMBL" id="SVE44335.1"/>
    </source>
</evidence>
<accession>A0A383DJA3</accession>
<gene>
    <name evidence="1" type="ORF">METZ01_LOCUS497189</name>
</gene>
<feature type="non-terminal residue" evidence="1">
    <location>
        <position position="1"/>
    </location>
</feature>
<name>A0A383DJA3_9ZZZZ</name>
<sequence>VSGITDVPACEDEGYFEVAIIKTYPKNQNNGRVDVRVIQAVCDFEEVWKIQMKFRKDPYKLWFKQLTKEERKEVIE</sequence>
<reference evidence="1" key="1">
    <citation type="submission" date="2018-05" db="EMBL/GenBank/DDBJ databases">
        <authorList>
            <person name="Lanie J.A."/>
            <person name="Ng W.-L."/>
            <person name="Kazmierczak K.M."/>
            <person name="Andrzejewski T.M."/>
            <person name="Davidsen T.M."/>
            <person name="Wayne K.J."/>
            <person name="Tettelin H."/>
            <person name="Glass J.I."/>
            <person name="Rusch D."/>
            <person name="Podicherti R."/>
            <person name="Tsui H.-C.T."/>
            <person name="Winkler M.E."/>
        </authorList>
    </citation>
    <scope>NUCLEOTIDE SEQUENCE</scope>
</reference>
<organism evidence="1">
    <name type="scientific">marine metagenome</name>
    <dbReference type="NCBI Taxonomy" id="408172"/>
    <lineage>
        <taxon>unclassified sequences</taxon>
        <taxon>metagenomes</taxon>
        <taxon>ecological metagenomes</taxon>
    </lineage>
</organism>
<dbReference type="EMBL" id="UINC01217648">
    <property type="protein sequence ID" value="SVE44335.1"/>
    <property type="molecule type" value="Genomic_DNA"/>
</dbReference>